<gene>
    <name evidence="1" type="ORF">CEV34_3450</name>
</gene>
<comment type="caution">
    <text evidence="1">The sequence shown here is derived from an EMBL/GenBank/DDBJ whole genome shotgun (WGS) entry which is preliminary data.</text>
</comment>
<reference evidence="1 2" key="1">
    <citation type="submission" date="2017-07" db="EMBL/GenBank/DDBJ databases">
        <title>Phylogenetic study on the rhizospheric bacterium Ochrobactrum sp. A44.</title>
        <authorList>
            <person name="Krzyzanowska D.M."/>
            <person name="Ossowicki A."/>
            <person name="Rajewska M."/>
            <person name="Maciag T."/>
            <person name="Kaczynski Z."/>
            <person name="Czerwicka M."/>
            <person name="Jafra S."/>
        </authorList>
    </citation>
    <scope>NUCLEOTIDE SEQUENCE [LARGE SCALE GENOMIC DNA]</scope>
    <source>
        <strain evidence="1 2">CCUG 30717</strain>
    </source>
</reference>
<dbReference type="EMBL" id="NNRM01000039">
    <property type="protein sequence ID" value="OYR23446.1"/>
    <property type="molecule type" value="Genomic_DNA"/>
</dbReference>
<accession>A0A256G933</accession>
<keyword evidence="2" id="KW-1185">Reference proteome</keyword>
<evidence type="ECO:0000313" key="2">
    <source>
        <dbReference type="Proteomes" id="UP000216188"/>
    </source>
</evidence>
<dbReference type="Proteomes" id="UP000216188">
    <property type="component" value="Unassembled WGS sequence"/>
</dbReference>
<name>A0A256G933_9HYPH</name>
<protein>
    <submittedName>
        <fullName evidence="1">Uncharacterized protein</fullName>
    </submittedName>
</protein>
<dbReference type="AlphaFoldDB" id="A0A256G933"/>
<organism evidence="1 2">
    <name type="scientific">Brucella pseudogrignonensis</name>
    <dbReference type="NCBI Taxonomy" id="419475"/>
    <lineage>
        <taxon>Bacteria</taxon>
        <taxon>Pseudomonadati</taxon>
        <taxon>Pseudomonadota</taxon>
        <taxon>Alphaproteobacteria</taxon>
        <taxon>Hyphomicrobiales</taxon>
        <taxon>Brucellaceae</taxon>
        <taxon>Brucella/Ochrobactrum group</taxon>
        <taxon>Brucella</taxon>
    </lineage>
</organism>
<proteinExistence type="predicted"/>
<sequence length="112" mass="12423">MQQRMGKALRGGAIDSCSLRELGQRLARMQWVERFQNTEGLFDRPDHHRVIMLVFGQSHTCLSSGCDGIADAILTSIFYPVFLKSEETFLASPQSKAAGCGNQEDAALRHLP</sequence>
<evidence type="ECO:0000313" key="1">
    <source>
        <dbReference type="EMBL" id="OYR23446.1"/>
    </source>
</evidence>